<proteinExistence type="predicted"/>
<dbReference type="Proteomes" id="UP000254343">
    <property type="component" value="Unassembled WGS sequence"/>
</dbReference>
<dbReference type="RefSeq" id="WP_147293872.1">
    <property type="nucleotide sequence ID" value="NZ_UFSI01000001.1"/>
</dbReference>
<name>A0A380W6W6_AFIFE</name>
<evidence type="ECO:0000313" key="1">
    <source>
        <dbReference type="EMBL" id="SUU84203.1"/>
    </source>
</evidence>
<dbReference type="EMBL" id="UIGB01000003">
    <property type="protein sequence ID" value="SUW28243.1"/>
    <property type="molecule type" value="Genomic_DNA"/>
</dbReference>
<protein>
    <submittedName>
        <fullName evidence="1">Uncharacterized protein</fullName>
    </submittedName>
</protein>
<reference evidence="1 3" key="1">
    <citation type="submission" date="2018-06" db="EMBL/GenBank/DDBJ databases">
        <authorList>
            <consortium name="Pathogen Informatics"/>
            <person name="Doyle S."/>
        </authorList>
    </citation>
    <scope>NUCLEOTIDE SEQUENCE [LARGE SCALE GENOMIC DNA]</scope>
    <source>
        <strain evidence="1 3">NCTC12722</strain>
    </source>
</reference>
<dbReference type="OrthoDB" id="6905725at2"/>
<evidence type="ECO:0000313" key="2">
    <source>
        <dbReference type="EMBL" id="SUW28243.1"/>
    </source>
</evidence>
<dbReference type="EMBL" id="UIGB01000001">
    <property type="protein sequence ID" value="SUU84203.1"/>
    <property type="molecule type" value="Genomic_DNA"/>
</dbReference>
<gene>
    <name evidence="1" type="ORF">NCTC12722_01390</name>
    <name evidence="2" type="ORF">NCTC12722_04129</name>
</gene>
<dbReference type="AlphaFoldDB" id="A0A380W6W6"/>
<organism evidence="1 3">
    <name type="scientific">Afipia felis</name>
    <name type="common">Cat scratch disease bacillus</name>
    <dbReference type="NCBI Taxonomy" id="1035"/>
    <lineage>
        <taxon>Bacteria</taxon>
        <taxon>Pseudomonadati</taxon>
        <taxon>Pseudomonadota</taxon>
        <taxon>Alphaproteobacteria</taxon>
        <taxon>Hyphomicrobiales</taxon>
        <taxon>Nitrobacteraceae</taxon>
        <taxon>Afipia</taxon>
    </lineage>
</organism>
<accession>A0A380W6W6</accession>
<evidence type="ECO:0000313" key="3">
    <source>
        <dbReference type="Proteomes" id="UP000254343"/>
    </source>
</evidence>
<sequence length="69" mass="7886">MSIVRENLLTRLGYTPYCGSNDCSHMMPRTQFNGEQFVCRCGWRSGFEPEFIEKYKEAQWSLAKTGGAA</sequence>